<dbReference type="SUPFAM" id="SSF50156">
    <property type="entry name" value="PDZ domain-like"/>
    <property type="match status" value="1"/>
</dbReference>
<evidence type="ECO:0000256" key="1">
    <source>
        <dbReference type="ARBA" id="ARBA00022670"/>
    </source>
</evidence>
<dbReference type="Proteomes" id="UP001629059">
    <property type="component" value="Unassembled WGS sequence"/>
</dbReference>
<keyword evidence="3" id="KW-0732">Signal</keyword>
<accession>A0ABW8YCM0</accession>
<comment type="caution">
    <text evidence="4">The sequence shown here is derived from an EMBL/GenBank/DDBJ whole genome shotgun (WGS) entry which is preliminary data.</text>
</comment>
<proteinExistence type="predicted"/>
<evidence type="ECO:0000256" key="2">
    <source>
        <dbReference type="ARBA" id="ARBA00022801"/>
    </source>
</evidence>
<evidence type="ECO:0000313" key="4">
    <source>
        <dbReference type="EMBL" id="MFL9837000.1"/>
    </source>
</evidence>
<dbReference type="InterPro" id="IPR036034">
    <property type="entry name" value="PDZ_sf"/>
</dbReference>
<keyword evidence="1" id="KW-0645">Protease</keyword>
<dbReference type="PANTHER" id="PTHR43343">
    <property type="entry name" value="PEPTIDASE S12"/>
    <property type="match status" value="1"/>
</dbReference>
<dbReference type="Gene3D" id="2.30.42.10">
    <property type="match status" value="1"/>
</dbReference>
<gene>
    <name evidence="4" type="ORF">ABS768_05780</name>
</gene>
<keyword evidence="2" id="KW-0378">Hydrolase</keyword>
<dbReference type="PANTHER" id="PTHR43343:SF3">
    <property type="entry name" value="PROTEASE DO-LIKE 8, CHLOROPLASTIC"/>
    <property type="match status" value="1"/>
</dbReference>
<name>A0ABW8YCM0_9FLAO</name>
<protein>
    <submittedName>
        <fullName evidence="4">Trypsin-like peptidase domain-containing protein</fullName>
    </submittedName>
</protein>
<dbReference type="EMBL" id="JBELQB010000004">
    <property type="protein sequence ID" value="MFL9837000.1"/>
    <property type="molecule type" value="Genomic_DNA"/>
</dbReference>
<evidence type="ECO:0000256" key="3">
    <source>
        <dbReference type="SAM" id="SignalP"/>
    </source>
</evidence>
<feature type="chain" id="PRO_5047032172" evidence="3">
    <location>
        <begin position="29"/>
        <end position="351"/>
    </location>
</feature>
<dbReference type="PRINTS" id="PR00834">
    <property type="entry name" value="PROTEASES2C"/>
</dbReference>
<dbReference type="Gene3D" id="2.40.10.120">
    <property type="match status" value="1"/>
</dbReference>
<feature type="signal peptide" evidence="3">
    <location>
        <begin position="1"/>
        <end position="28"/>
    </location>
</feature>
<keyword evidence="5" id="KW-1185">Reference proteome</keyword>
<sequence>MNKIKQATLIKRLIFCMAFFCSITASNAQEITALYKQVNKSVVTIITESRILNDNQQLVKDESIGSGVLISKKGEILTAAHVVDNAENITVKFMNGEEIRAKVIKSAPVADIALLELYWMPKEYEVAKIGNSDEVSVGEQILILGAPYGIEHSLSVGYISGKRKQVTRTSEFVINEHFQTDASINRGNSGGPMFNLQGEVIGISSYIITESGGFQGLGFAATSNLAKKLVIDGNRRWTGISGFILDEKLAWILNVPINGGILVESVVRFSPADFAGIKGGFENIDINGERLIAGGDIILSVNGFPLTRESFENLDEDNLDKSNFFDQNVFVLKIWRGGKVEEAKIKFEDQK</sequence>
<dbReference type="RefSeq" id="WP_408074023.1">
    <property type="nucleotide sequence ID" value="NZ_JBELQB010000004.1"/>
</dbReference>
<dbReference type="Pfam" id="PF13365">
    <property type="entry name" value="Trypsin_2"/>
    <property type="match status" value="1"/>
</dbReference>
<organism evidence="4 5">
    <name type="scientific">Flavobacterium rhizophilum</name>
    <dbReference type="NCBI Taxonomy" id="3163296"/>
    <lineage>
        <taxon>Bacteria</taxon>
        <taxon>Pseudomonadati</taxon>
        <taxon>Bacteroidota</taxon>
        <taxon>Flavobacteriia</taxon>
        <taxon>Flavobacteriales</taxon>
        <taxon>Flavobacteriaceae</taxon>
        <taxon>Flavobacterium</taxon>
    </lineage>
</organism>
<dbReference type="InterPro" id="IPR051201">
    <property type="entry name" value="Chloro_Bact_Ser_Proteases"/>
</dbReference>
<evidence type="ECO:0000313" key="5">
    <source>
        <dbReference type="Proteomes" id="UP001629059"/>
    </source>
</evidence>
<dbReference type="SUPFAM" id="SSF50494">
    <property type="entry name" value="Trypsin-like serine proteases"/>
    <property type="match status" value="1"/>
</dbReference>
<dbReference type="InterPro" id="IPR001940">
    <property type="entry name" value="Peptidase_S1C"/>
</dbReference>
<dbReference type="InterPro" id="IPR009003">
    <property type="entry name" value="Peptidase_S1_PA"/>
</dbReference>
<reference evidence="4 5" key="1">
    <citation type="submission" date="2024-06" db="EMBL/GenBank/DDBJ databases">
        <authorList>
            <person name="Kaempfer P."/>
            <person name="Viver T."/>
        </authorList>
    </citation>
    <scope>NUCLEOTIDE SEQUENCE [LARGE SCALE GENOMIC DNA]</scope>
    <source>
        <strain evidence="4 5">ST-75</strain>
    </source>
</reference>